<accession>A0AAD4J442</accession>
<keyword evidence="5" id="KW-1185">Reference proteome</keyword>
<feature type="compositionally biased region" description="Polar residues" evidence="2">
    <location>
        <begin position="1"/>
        <end position="14"/>
    </location>
</feature>
<dbReference type="EMBL" id="SDAM02000167">
    <property type="protein sequence ID" value="KAH6826248.1"/>
    <property type="molecule type" value="Genomic_DNA"/>
</dbReference>
<dbReference type="PANTHER" id="PTHR31471:SF49">
    <property type="entry name" value="REMORIN FAMILY PROTEIN"/>
    <property type="match status" value="1"/>
</dbReference>
<evidence type="ECO:0000256" key="1">
    <source>
        <dbReference type="ARBA" id="ARBA00005711"/>
    </source>
</evidence>
<evidence type="ECO:0000256" key="2">
    <source>
        <dbReference type="SAM" id="MobiDB-lite"/>
    </source>
</evidence>
<feature type="region of interest" description="Disordered" evidence="2">
    <location>
        <begin position="64"/>
        <end position="84"/>
    </location>
</feature>
<dbReference type="PANTHER" id="PTHR31471">
    <property type="entry name" value="OS02G0116800 PROTEIN"/>
    <property type="match status" value="1"/>
</dbReference>
<protein>
    <recommendedName>
        <fullName evidence="3">Remorin C-terminal domain-containing protein</fullName>
    </recommendedName>
</protein>
<evidence type="ECO:0000259" key="3">
    <source>
        <dbReference type="Pfam" id="PF03763"/>
    </source>
</evidence>
<feature type="domain" description="Remorin C-terminal" evidence="3">
    <location>
        <begin position="329"/>
        <end position="431"/>
    </location>
</feature>
<feature type="compositionally biased region" description="Basic and acidic residues" evidence="2">
    <location>
        <begin position="266"/>
        <end position="279"/>
    </location>
</feature>
<comment type="similarity">
    <text evidence="1">Belongs to the remorin family.</text>
</comment>
<feature type="region of interest" description="Disordered" evidence="2">
    <location>
        <begin position="146"/>
        <end position="175"/>
    </location>
</feature>
<dbReference type="Pfam" id="PF03763">
    <property type="entry name" value="Remorin_C"/>
    <property type="match status" value="1"/>
</dbReference>
<sequence length="445" mass="49294">MQPNKADVSVQQSKAPVARGSTAAPQLRTMQQVGKSDACNPSSVHPVRACGDENLDSDSCRSSFEFHNGEKSQRHSRSRYLSARPMPSKWNDAEKWILNKQNMQLISTSSKKSKAQNRVNLLSAGSVVGAAQEFLSYEIKPSVKRADLPRPAPRTGPGKFVFGSTAGVEPNTGQGKRANALIDMCISKDVIEVADAGIPTIRSAAMRDMGTEMTPIPSQEPSRSPTPVGATTPLRSPTPSPPSSPQTRGPAPIPTELSTSNAARNLGEDGGKELSEQEAKQRVTREIVALGVHLGKMNIVAWASKDERERNIVGNKVVSVDEGRTIECRKRAAAWEEAKRLKHEARFKREEMRVRAWESRQKAKSEAETRRTEAKIEQIRAKAQAKIAKKMASARRKVEEMRAAAEARRCRKHKKIAVQAKYICRTGRIPSSYFSCYWWNRRSRN</sequence>
<feature type="region of interest" description="Disordered" evidence="2">
    <location>
        <begin position="212"/>
        <end position="279"/>
    </location>
</feature>
<evidence type="ECO:0000313" key="5">
    <source>
        <dbReference type="Proteomes" id="UP001190926"/>
    </source>
</evidence>
<dbReference type="AlphaFoldDB" id="A0AAD4J442"/>
<proteinExistence type="inferred from homology"/>
<evidence type="ECO:0000313" key="4">
    <source>
        <dbReference type="EMBL" id="KAH6826248.1"/>
    </source>
</evidence>
<organism evidence="4 5">
    <name type="scientific">Perilla frutescens var. hirtella</name>
    <name type="common">Perilla citriodora</name>
    <name type="synonym">Perilla setoyensis</name>
    <dbReference type="NCBI Taxonomy" id="608512"/>
    <lineage>
        <taxon>Eukaryota</taxon>
        <taxon>Viridiplantae</taxon>
        <taxon>Streptophyta</taxon>
        <taxon>Embryophyta</taxon>
        <taxon>Tracheophyta</taxon>
        <taxon>Spermatophyta</taxon>
        <taxon>Magnoliopsida</taxon>
        <taxon>eudicotyledons</taxon>
        <taxon>Gunneridae</taxon>
        <taxon>Pentapetalae</taxon>
        <taxon>asterids</taxon>
        <taxon>lamiids</taxon>
        <taxon>Lamiales</taxon>
        <taxon>Lamiaceae</taxon>
        <taxon>Nepetoideae</taxon>
        <taxon>Elsholtzieae</taxon>
        <taxon>Perilla</taxon>
    </lineage>
</organism>
<feature type="compositionally biased region" description="Polar residues" evidence="2">
    <location>
        <begin position="216"/>
        <end position="225"/>
    </location>
</feature>
<gene>
    <name evidence="4" type="ORF">C2S53_001685</name>
</gene>
<feature type="compositionally biased region" description="Polar residues" evidence="2">
    <location>
        <begin position="28"/>
        <end position="42"/>
    </location>
</feature>
<comment type="caution">
    <text evidence="4">The sequence shown here is derived from an EMBL/GenBank/DDBJ whole genome shotgun (WGS) entry which is preliminary data.</text>
</comment>
<feature type="region of interest" description="Disordered" evidence="2">
    <location>
        <begin position="1"/>
        <end position="42"/>
    </location>
</feature>
<dbReference type="InterPro" id="IPR005516">
    <property type="entry name" value="Remorin_C"/>
</dbReference>
<name>A0AAD4J442_PERFH</name>
<dbReference type="Proteomes" id="UP001190926">
    <property type="component" value="Unassembled WGS sequence"/>
</dbReference>
<reference evidence="4 5" key="1">
    <citation type="journal article" date="2021" name="Nat. Commun.">
        <title>Incipient diploidization of the medicinal plant Perilla within 10,000 years.</title>
        <authorList>
            <person name="Zhang Y."/>
            <person name="Shen Q."/>
            <person name="Leng L."/>
            <person name="Zhang D."/>
            <person name="Chen S."/>
            <person name="Shi Y."/>
            <person name="Ning Z."/>
            <person name="Chen S."/>
        </authorList>
    </citation>
    <scope>NUCLEOTIDE SEQUENCE [LARGE SCALE GENOMIC DNA]</scope>
    <source>
        <strain evidence="5">cv. PC099</strain>
    </source>
</reference>